<accession>A0A5A7PVD0</accession>
<proteinExistence type="predicted"/>
<gene>
    <name evidence="1" type="ORF">STAS_12873</name>
</gene>
<comment type="caution">
    <text evidence="1">The sequence shown here is derived from an EMBL/GenBank/DDBJ whole genome shotgun (WGS) entry which is preliminary data.</text>
</comment>
<keyword evidence="2" id="KW-1185">Reference proteome</keyword>
<evidence type="ECO:0000313" key="2">
    <source>
        <dbReference type="Proteomes" id="UP000325081"/>
    </source>
</evidence>
<name>A0A5A7PVD0_STRAF</name>
<organism evidence="1 2">
    <name type="scientific">Striga asiatica</name>
    <name type="common">Asiatic witchweed</name>
    <name type="synonym">Buchnera asiatica</name>
    <dbReference type="NCBI Taxonomy" id="4170"/>
    <lineage>
        <taxon>Eukaryota</taxon>
        <taxon>Viridiplantae</taxon>
        <taxon>Streptophyta</taxon>
        <taxon>Embryophyta</taxon>
        <taxon>Tracheophyta</taxon>
        <taxon>Spermatophyta</taxon>
        <taxon>Magnoliopsida</taxon>
        <taxon>eudicotyledons</taxon>
        <taxon>Gunneridae</taxon>
        <taxon>Pentapetalae</taxon>
        <taxon>asterids</taxon>
        <taxon>lamiids</taxon>
        <taxon>Lamiales</taxon>
        <taxon>Orobanchaceae</taxon>
        <taxon>Buchnereae</taxon>
        <taxon>Striga</taxon>
    </lineage>
</organism>
<evidence type="ECO:0000313" key="1">
    <source>
        <dbReference type="EMBL" id="GER36532.1"/>
    </source>
</evidence>
<reference evidence="2" key="1">
    <citation type="journal article" date="2019" name="Curr. Biol.">
        <title>Genome Sequence of Striga asiatica Provides Insight into the Evolution of Plant Parasitism.</title>
        <authorList>
            <person name="Yoshida S."/>
            <person name="Kim S."/>
            <person name="Wafula E.K."/>
            <person name="Tanskanen J."/>
            <person name="Kim Y.M."/>
            <person name="Honaas L."/>
            <person name="Yang Z."/>
            <person name="Spallek T."/>
            <person name="Conn C.E."/>
            <person name="Ichihashi Y."/>
            <person name="Cheong K."/>
            <person name="Cui S."/>
            <person name="Der J.P."/>
            <person name="Gundlach H."/>
            <person name="Jiao Y."/>
            <person name="Hori C."/>
            <person name="Ishida J.K."/>
            <person name="Kasahara H."/>
            <person name="Kiba T."/>
            <person name="Kim M.S."/>
            <person name="Koo N."/>
            <person name="Laohavisit A."/>
            <person name="Lee Y.H."/>
            <person name="Lumba S."/>
            <person name="McCourt P."/>
            <person name="Mortimer J.C."/>
            <person name="Mutuku J.M."/>
            <person name="Nomura T."/>
            <person name="Sasaki-Sekimoto Y."/>
            <person name="Seto Y."/>
            <person name="Wang Y."/>
            <person name="Wakatake T."/>
            <person name="Sakakibara H."/>
            <person name="Demura T."/>
            <person name="Yamaguchi S."/>
            <person name="Yoneyama K."/>
            <person name="Manabe R.I."/>
            <person name="Nelson D.C."/>
            <person name="Schulman A.H."/>
            <person name="Timko M.P."/>
            <person name="dePamphilis C.W."/>
            <person name="Choi D."/>
            <person name="Shirasu K."/>
        </authorList>
    </citation>
    <scope>NUCLEOTIDE SEQUENCE [LARGE SCALE GENOMIC DNA]</scope>
    <source>
        <strain evidence="2">cv. UVA1</strain>
    </source>
</reference>
<protein>
    <submittedName>
        <fullName evidence="1">DNA mismatch repair protein MutL</fullName>
    </submittedName>
</protein>
<sequence>MKNAIKYTIRLARTGTVADPGTIGWALYSINLSELPFSNPEITLLESCVEELEKGQLSTTAHKTSNQSKHNMLLYLENTPLYSMRSKQLWQIHADHTPPASIHSQNSQPSMDSNLFVWLAWADQYFTGHKVPNTQKFPVAFITMEGPSLPWMCWLQRQSPTLTQIYLQEEFLEQIQENGRLLYSNMIR</sequence>
<dbReference type="AlphaFoldDB" id="A0A5A7PVD0"/>
<dbReference type="Proteomes" id="UP000325081">
    <property type="component" value="Unassembled WGS sequence"/>
</dbReference>
<dbReference type="EMBL" id="BKCP01005183">
    <property type="protein sequence ID" value="GER36532.1"/>
    <property type="molecule type" value="Genomic_DNA"/>
</dbReference>